<reference evidence="4 5" key="1">
    <citation type="submission" date="2022-06" db="EMBL/GenBank/DDBJ databases">
        <title>Isolation of gut microbiota from human fecal samples.</title>
        <authorList>
            <person name="Pamer E.G."/>
            <person name="Barat B."/>
            <person name="Waligurski E."/>
            <person name="Medina S."/>
            <person name="Paddock L."/>
            <person name="Mostad J."/>
        </authorList>
    </citation>
    <scope>NUCLEOTIDE SEQUENCE [LARGE SCALE GENOMIC DNA]</scope>
    <source>
        <strain evidence="4 5">SL.3.17</strain>
    </source>
</reference>
<evidence type="ECO:0000256" key="2">
    <source>
        <dbReference type="PROSITE-ProRule" id="PRU00335"/>
    </source>
</evidence>
<dbReference type="Pfam" id="PF00440">
    <property type="entry name" value="TetR_N"/>
    <property type="match status" value="1"/>
</dbReference>
<keyword evidence="5" id="KW-1185">Reference proteome</keyword>
<evidence type="ECO:0000313" key="5">
    <source>
        <dbReference type="Proteomes" id="UP001524502"/>
    </source>
</evidence>
<sequence>MIESRRAANKIKCREKILKASRRLFRAKGYEDTMIEDVAEKAEISKATLYNYFPNKESLLAGTAEEEAETFKRYVDKELAQTESGERIRKALAFLISDSIPFIGVTRKILYLNSCESSPLYEKTEPIRSLFGELVEQAQQDGVFKEEVSGEDILDILMGVYLNSQFQWKGIESYTKEMCQQKVNHILDLALAGVYQIER</sequence>
<dbReference type="InterPro" id="IPR001647">
    <property type="entry name" value="HTH_TetR"/>
</dbReference>
<evidence type="ECO:0000313" key="4">
    <source>
        <dbReference type="EMBL" id="MCQ4636549.1"/>
    </source>
</evidence>
<name>A0ABT1RMY8_9FIRM</name>
<dbReference type="PANTHER" id="PTHR43479">
    <property type="entry name" value="ACREF/ENVCD OPERON REPRESSOR-RELATED"/>
    <property type="match status" value="1"/>
</dbReference>
<dbReference type="PROSITE" id="PS50977">
    <property type="entry name" value="HTH_TETR_2"/>
    <property type="match status" value="1"/>
</dbReference>
<dbReference type="SUPFAM" id="SSF48498">
    <property type="entry name" value="Tetracyclin repressor-like, C-terminal domain"/>
    <property type="match status" value="1"/>
</dbReference>
<dbReference type="InterPro" id="IPR036271">
    <property type="entry name" value="Tet_transcr_reg_TetR-rel_C_sf"/>
</dbReference>
<evidence type="ECO:0000256" key="1">
    <source>
        <dbReference type="ARBA" id="ARBA00023125"/>
    </source>
</evidence>
<accession>A0ABT1RMY8</accession>
<dbReference type="InterPro" id="IPR009057">
    <property type="entry name" value="Homeodomain-like_sf"/>
</dbReference>
<gene>
    <name evidence="4" type="ORF">NE619_07390</name>
</gene>
<proteinExistence type="predicted"/>
<dbReference type="Proteomes" id="UP001524502">
    <property type="component" value="Unassembled WGS sequence"/>
</dbReference>
<dbReference type="SUPFAM" id="SSF46689">
    <property type="entry name" value="Homeodomain-like"/>
    <property type="match status" value="1"/>
</dbReference>
<protein>
    <submittedName>
        <fullName evidence="4">TetR/AcrR family transcriptional regulator</fullName>
    </submittedName>
</protein>
<keyword evidence="1 2" id="KW-0238">DNA-binding</keyword>
<dbReference type="Gene3D" id="1.10.357.10">
    <property type="entry name" value="Tetracycline Repressor, domain 2"/>
    <property type="match status" value="1"/>
</dbReference>
<organism evidence="4 5">
    <name type="scientific">Anaerovorax odorimutans</name>
    <dbReference type="NCBI Taxonomy" id="109327"/>
    <lineage>
        <taxon>Bacteria</taxon>
        <taxon>Bacillati</taxon>
        <taxon>Bacillota</taxon>
        <taxon>Clostridia</taxon>
        <taxon>Peptostreptococcales</taxon>
        <taxon>Anaerovoracaceae</taxon>
        <taxon>Anaerovorax</taxon>
    </lineage>
</organism>
<dbReference type="PRINTS" id="PR00455">
    <property type="entry name" value="HTHTETR"/>
</dbReference>
<comment type="caution">
    <text evidence="4">The sequence shown here is derived from an EMBL/GenBank/DDBJ whole genome shotgun (WGS) entry which is preliminary data.</text>
</comment>
<feature type="DNA-binding region" description="H-T-H motif" evidence="2">
    <location>
        <begin position="34"/>
        <end position="53"/>
    </location>
</feature>
<dbReference type="InterPro" id="IPR050624">
    <property type="entry name" value="HTH-type_Tx_Regulator"/>
</dbReference>
<dbReference type="EMBL" id="JANFXK010000006">
    <property type="protein sequence ID" value="MCQ4636549.1"/>
    <property type="molecule type" value="Genomic_DNA"/>
</dbReference>
<dbReference type="PANTHER" id="PTHR43479:SF11">
    <property type="entry name" value="ACREF_ENVCD OPERON REPRESSOR-RELATED"/>
    <property type="match status" value="1"/>
</dbReference>
<feature type="domain" description="HTH tetR-type" evidence="3">
    <location>
        <begin position="11"/>
        <end position="71"/>
    </location>
</feature>
<evidence type="ECO:0000259" key="3">
    <source>
        <dbReference type="PROSITE" id="PS50977"/>
    </source>
</evidence>
<dbReference type="RefSeq" id="WP_256131744.1">
    <property type="nucleotide sequence ID" value="NZ_JANFXK010000006.1"/>
</dbReference>